<sequence>MIKRRSLCDVVNPKLTEPTPAAKSEPSPEPSPKKSKSKSDPKAVLHYLTLVRKETRLKEDPSNELSQLFRKLNRQRLSTPGKYSHAGGDRITEKS</sequence>
<accession>A0ABT2N2B2</accession>
<reference evidence="2 3" key="1">
    <citation type="journal article" date="2022" name="Front. Microbiol.">
        <title>High genomic differentiation and limited gene flow indicate recent cryptic speciation within the genus Laspinema (cyanobacteria).</title>
        <authorList>
            <person name="Stanojkovic A."/>
            <person name="Skoupy S."/>
            <person name="Skaloud P."/>
            <person name="Dvorak P."/>
        </authorList>
    </citation>
    <scope>NUCLEOTIDE SEQUENCE [LARGE SCALE GENOMIC DNA]</scope>
    <source>
        <strain evidence="2 3">D2a</strain>
    </source>
</reference>
<evidence type="ECO:0000313" key="2">
    <source>
        <dbReference type="EMBL" id="MCT7969861.1"/>
    </source>
</evidence>
<evidence type="ECO:0000313" key="3">
    <source>
        <dbReference type="Proteomes" id="UP001525890"/>
    </source>
</evidence>
<protein>
    <submittedName>
        <fullName evidence="2">Uncharacterized protein</fullName>
    </submittedName>
</protein>
<comment type="caution">
    <text evidence="2">The sequence shown here is derived from an EMBL/GenBank/DDBJ whole genome shotgun (WGS) entry which is preliminary data.</text>
</comment>
<proteinExistence type="predicted"/>
<dbReference type="RefSeq" id="WP_368009306.1">
    <property type="nucleotide sequence ID" value="NZ_JAMXFF010000062.1"/>
</dbReference>
<gene>
    <name evidence="2" type="ORF">NG799_26450</name>
</gene>
<name>A0ABT2N2B2_9CYAN</name>
<feature type="region of interest" description="Disordered" evidence="1">
    <location>
        <begin position="72"/>
        <end position="95"/>
    </location>
</feature>
<organism evidence="2 3">
    <name type="scientific">Laspinema palackyanum D2a</name>
    <dbReference type="NCBI Taxonomy" id="2953684"/>
    <lineage>
        <taxon>Bacteria</taxon>
        <taxon>Bacillati</taxon>
        <taxon>Cyanobacteriota</taxon>
        <taxon>Cyanophyceae</taxon>
        <taxon>Oscillatoriophycideae</taxon>
        <taxon>Oscillatoriales</taxon>
        <taxon>Laspinemataceae</taxon>
        <taxon>Laspinema</taxon>
        <taxon>Laspinema palackyanum</taxon>
    </lineage>
</organism>
<dbReference type="Proteomes" id="UP001525890">
    <property type="component" value="Unassembled WGS sequence"/>
</dbReference>
<feature type="region of interest" description="Disordered" evidence="1">
    <location>
        <begin position="1"/>
        <end position="44"/>
    </location>
</feature>
<evidence type="ECO:0000256" key="1">
    <source>
        <dbReference type="SAM" id="MobiDB-lite"/>
    </source>
</evidence>
<keyword evidence="3" id="KW-1185">Reference proteome</keyword>
<dbReference type="EMBL" id="JAMXFF010000062">
    <property type="protein sequence ID" value="MCT7969861.1"/>
    <property type="molecule type" value="Genomic_DNA"/>
</dbReference>